<reference evidence="1" key="1">
    <citation type="submission" date="2020-05" db="EMBL/GenBank/DDBJ databases">
        <title>WGS assembly of Panicum virgatum.</title>
        <authorList>
            <person name="Lovell J.T."/>
            <person name="Jenkins J."/>
            <person name="Shu S."/>
            <person name="Juenger T.E."/>
            <person name="Schmutz J."/>
        </authorList>
    </citation>
    <scope>NUCLEOTIDE SEQUENCE</scope>
    <source>
        <strain evidence="1">AP13</strain>
    </source>
</reference>
<dbReference type="AlphaFoldDB" id="A0A8T0QPL6"/>
<dbReference type="EMBL" id="CM029049">
    <property type="protein sequence ID" value="KAG2574724.1"/>
    <property type="molecule type" value="Genomic_DNA"/>
</dbReference>
<dbReference type="Proteomes" id="UP000823388">
    <property type="component" value="Chromosome 7K"/>
</dbReference>
<evidence type="ECO:0000313" key="1">
    <source>
        <dbReference type="EMBL" id="KAG2574724.1"/>
    </source>
</evidence>
<comment type="caution">
    <text evidence="1">The sequence shown here is derived from an EMBL/GenBank/DDBJ whole genome shotgun (WGS) entry which is preliminary data.</text>
</comment>
<keyword evidence="2" id="KW-1185">Reference proteome</keyword>
<evidence type="ECO:0000313" key="2">
    <source>
        <dbReference type="Proteomes" id="UP000823388"/>
    </source>
</evidence>
<sequence>MLSAQRTRSVENSLWQFVVVVEAPPKASGSKLSKSRRPRPSYRCLACQWIVVGQSIATLRYHFEHAKSRKACTGITQHLINRLNALGGFKVAKVYPTTATLMARGNKKRKQLSQASVSAPFMPSVDTAGGVGTVGGISQKVEAARAICSSVMDLVASDASDTDRNKIVEKLREQDAILQELKSICMKAPPEFSSAPSKELSPASQLPVLSSKASAPSKDLSLASQLSVPISSKASAPSQELSPASQLYFSISSKASAPSKDLSSAPQLPLPMSSKASGIFSGLEDLFPEENFDEAENMKYRQNICLQTIPEEQLDQLYAELPPSPSTQS</sequence>
<gene>
    <name evidence="1" type="ORF">PVAP13_7KG341700</name>
</gene>
<organism evidence="1 2">
    <name type="scientific">Panicum virgatum</name>
    <name type="common">Blackwell switchgrass</name>
    <dbReference type="NCBI Taxonomy" id="38727"/>
    <lineage>
        <taxon>Eukaryota</taxon>
        <taxon>Viridiplantae</taxon>
        <taxon>Streptophyta</taxon>
        <taxon>Embryophyta</taxon>
        <taxon>Tracheophyta</taxon>
        <taxon>Spermatophyta</taxon>
        <taxon>Magnoliopsida</taxon>
        <taxon>Liliopsida</taxon>
        <taxon>Poales</taxon>
        <taxon>Poaceae</taxon>
        <taxon>PACMAD clade</taxon>
        <taxon>Panicoideae</taxon>
        <taxon>Panicodae</taxon>
        <taxon>Paniceae</taxon>
        <taxon>Panicinae</taxon>
        <taxon>Panicum</taxon>
        <taxon>Panicum sect. Hiantes</taxon>
    </lineage>
</organism>
<dbReference type="OrthoDB" id="10481599at2759"/>
<protein>
    <submittedName>
        <fullName evidence="1">Uncharacterized protein</fullName>
    </submittedName>
</protein>
<name>A0A8T0QPL6_PANVG</name>
<accession>A0A8T0QPL6</accession>
<proteinExistence type="predicted"/>